<dbReference type="Pfam" id="PF13197">
    <property type="entry name" value="DUF4013"/>
    <property type="match status" value="1"/>
</dbReference>
<keyword evidence="1" id="KW-1133">Transmembrane helix</keyword>
<dbReference type="EMBL" id="CP091092">
    <property type="protein sequence ID" value="WFN35832.1"/>
    <property type="molecule type" value="Genomic_DNA"/>
</dbReference>
<protein>
    <submittedName>
        <fullName evidence="2">DUF4013 domain-containing protein</fullName>
    </submittedName>
</protein>
<feature type="transmembrane region" description="Helical" evidence="1">
    <location>
        <begin position="168"/>
        <end position="188"/>
    </location>
</feature>
<reference evidence="2" key="1">
    <citation type="submission" date="2022-01" db="EMBL/GenBank/DDBJ databases">
        <title>Complete genome of Methanomicrobium antiquum DSM 21220.</title>
        <authorList>
            <person name="Chen S.-C."/>
            <person name="You Y.-T."/>
            <person name="Zhou Y.-Z."/>
            <person name="Lai M.-C."/>
        </authorList>
    </citation>
    <scope>NUCLEOTIDE SEQUENCE</scope>
    <source>
        <strain evidence="2">DSM 21220</strain>
    </source>
</reference>
<evidence type="ECO:0000256" key="1">
    <source>
        <dbReference type="SAM" id="Phobius"/>
    </source>
</evidence>
<evidence type="ECO:0000313" key="2">
    <source>
        <dbReference type="EMBL" id="WFN35832.1"/>
    </source>
</evidence>
<dbReference type="Proteomes" id="UP001218895">
    <property type="component" value="Chromosome"/>
</dbReference>
<gene>
    <name evidence="2" type="ORF">L1994_06610</name>
</gene>
<dbReference type="RefSeq" id="WP_278098671.1">
    <property type="nucleotide sequence ID" value="NZ_CP091092.1"/>
</dbReference>
<feature type="transmembrane region" description="Helical" evidence="1">
    <location>
        <begin position="194"/>
        <end position="218"/>
    </location>
</feature>
<feature type="transmembrane region" description="Helical" evidence="1">
    <location>
        <begin position="76"/>
        <end position="106"/>
    </location>
</feature>
<name>A0AAF0JL68_9EURY</name>
<keyword evidence="3" id="KW-1185">Reference proteome</keyword>
<sequence length="226" mass="24769">MGKDIIGKAFSSTGEGFVGEWTKWILLIVCSLIQSITFGIVPLLNGYILRIFSADNKAPEIDSWGKMFVDGWKFNIVCLLYMIPAIIIAVVFGLFALVPVLGAVALGNPEELMALFGIFTGIAITGVVMLIMALFMFMGLVRLGKTNKIGEAFNFGEITKTIGSGAGWLGYIGYCVLLWILLVLYILIVSALNFIPFLGMIVGIIVTPLVWVFIAYYLKNVYEAKD</sequence>
<dbReference type="AlphaFoldDB" id="A0AAF0JL68"/>
<dbReference type="KEGG" id="manq:L1994_06610"/>
<feature type="transmembrane region" description="Helical" evidence="1">
    <location>
        <begin position="24"/>
        <end position="44"/>
    </location>
</feature>
<keyword evidence="1" id="KW-0472">Membrane</keyword>
<keyword evidence="1" id="KW-0812">Transmembrane</keyword>
<feature type="transmembrane region" description="Helical" evidence="1">
    <location>
        <begin position="112"/>
        <end position="138"/>
    </location>
</feature>
<dbReference type="GeneID" id="79950054"/>
<dbReference type="InterPro" id="IPR025098">
    <property type="entry name" value="DUF4013"/>
</dbReference>
<evidence type="ECO:0000313" key="3">
    <source>
        <dbReference type="Proteomes" id="UP001218895"/>
    </source>
</evidence>
<proteinExistence type="predicted"/>
<accession>A0AAF0JL68</accession>
<organism evidence="2 3">
    <name type="scientific">Methanomicrobium antiquum</name>
    <dbReference type="NCBI Taxonomy" id="487686"/>
    <lineage>
        <taxon>Archaea</taxon>
        <taxon>Methanobacteriati</taxon>
        <taxon>Methanobacteriota</taxon>
        <taxon>Stenosarchaea group</taxon>
        <taxon>Methanomicrobia</taxon>
        <taxon>Methanomicrobiales</taxon>
        <taxon>Methanomicrobiaceae</taxon>
        <taxon>Methanomicrobium</taxon>
    </lineage>
</organism>